<keyword evidence="1" id="KW-0812">Transmembrane</keyword>
<dbReference type="Proteomes" id="UP000315303">
    <property type="component" value="Unassembled WGS sequence"/>
</dbReference>
<proteinExistence type="predicted"/>
<name>A0A502KTD6_9GAMM</name>
<dbReference type="AlphaFoldDB" id="A0A502KTD6"/>
<protein>
    <submittedName>
        <fullName evidence="2">DnrP protein</fullName>
    </submittedName>
</protein>
<comment type="caution">
    <text evidence="2">The sequence shown here is derived from an EMBL/GenBank/DDBJ whole genome shotgun (WGS) entry which is preliminary data.</text>
</comment>
<dbReference type="OrthoDB" id="7871431at2"/>
<keyword evidence="1" id="KW-1133">Transmembrane helix</keyword>
<dbReference type="EMBL" id="SAWY01000038">
    <property type="protein sequence ID" value="TPH12933.1"/>
    <property type="molecule type" value="Genomic_DNA"/>
</dbReference>
<sequence length="64" mass="7605">MLTTMKVCLYCQNKNNEDLKQCERCGMELPIKQPQSKKAKLTFFTKAFWLIVIFCIIMVIYLPR</sequence>
<feature type="transmembrane region" description="Helical" evidence="1">
    <location>
        <begin position="41"/>
        <end position="62"/>
    </location>
</feature>
<evidence type="ECO:0000313" key="3">
    <source>
        <dbReference type="Proteomes" id="UP000315303"/>
    </source>
</evidence>
<evidence type="ECO:0000256" key="1">
    <source>
        <dbReference type="SAM" id="Phobius"/>
    </source>
</evidence>
<organism evidence="2 3">
    <name type="scientific">Litorilituus lipolyticus</name>
    <dbReference type="NCBI Taxonomy" id="2491017"/>
    <lineage>
        <taxon>Bacteria</taxon>
        <taxon>Pseudomonadati</taxon>
        <taxon>Pseudomonadota</taxon>
        <taxon>Gammaproteobacteria</taxon>
        <taxon>Alteromonadales</taxon>
        <taxon>Colwelliaceae</taxon>
        <taxon>Litorilituus</taxon>
    </lineage>
</organism>
<reference evidence="2 3" key="1">
    <citation type="submission" date="2019-01" db="EMBL/GenBank/DDBJ databases">
        <title>Litorilituus lipolytica sp. nov., isolated from intertidal sand of the Yellow Sea in China.</title>
        <authorList>
            <person name="Liu A."/>
        </authorList>
    </citation>
    <scope>NUCLEOTIDE SEQUENCE [LARGE SCALE GENOMIC DNA]</scope>
    <source>
        <strain evidence="2 3">RZ04</strain>
    </source>
</reference>
<accession>A0A502KTD6</accession>
<evidence type="ECO:0000313" key="2">
    <source>
        <dbReference type="EMBL" id="TPH12933.1"/>
    </source>
</evidence>
<keyword evidence="3" id="KW-1185">Reference proteome</keyword>
<gene>
    <name evidence="2" type="ORF">EPA86_15015</name>
</gene>
<keyword evidence="1" id="KW-0472">Membrane</keyword>